<dbReference type="PANTHER" id="PTHR17920:SF3">
    <property type="entry name" value="TRANSMEMBRANE AND COILED-COIL DOMAIN-CONTAINING PROTEIN 4"/>
    <property type="match status" value="1"/>
</dbReference>
<keyword evidence="4 5" id="KW-0472">Membrane</keyword>
<comment type="subcellular location">
    <subcellularLocation>
        <location evidence="1">Membrane</location>
        <topology evidence="1">Multi-pass membrane protein</topology>
    </subcellularLocation>
</comment>
<dbReference type="Pfam" id="PF05277">
    <property type="entry name" value="DUF726"/>
    <property type="match status" value="2"/>
</dbReference>
<sequence length="338" mass="35196">MKIGFLGIEKAAWSGIEESAGSSLVKHHVGESLSLLAEDNGENTAERSDQQLALSKAIENMILSIEKNSIASKSKKEKHQEYENECPEKLAMDDAQLSSEAEAIEMIVACSAMALEKERELKEEESQSPKSKWAKWKRGGIIGAAAVTGGAVLAISGGLAAPAIAAGLGALAPTLGTLIPVIGATGFAAVASAAGTVAGSVAVAASFGAAGAGLTGTKMARRVGSVDEFEFKAIGENQNQGRLAVAILVSGFAFDTEDFVGPWEGQNDNLERSCDGVDEARCNDDCTKHSSSCIGLPTTLLSATDLIDSKWSVALDRCDKAGKLLAEVLRKGLHGNRY</sequence>
<protein>
    <submittedName>
        <fullName evidence="6">Uncharacterized protein</fullName>
    </submittedName>
</protein>
<name>A0AAN7QWW2_9MYRT</name>
<dbReference type="Proteomes" id="UP001345219">
    <property type="component" value="Chromosome 14"/>
</dbReference>
<dbReference type="InterPro" id="IPR007941">
    <property type="entry name" value="DUF726"/>
</dbReference>
<keyword evidence="3 5" id="KW-1133">Transmembrane helix</keyword>
<keyword evidence="7" id="KW-1185">Reference proteome</keyword>
<evidence type="ECO:0000256" key="3">
    <source>
        <dbReference type="ARBA" id="ARBA00022989"/>
    </source>
</evidence>
<evidence type="ECO:0000313" key="7">
    <source>
        <dbReference type="Proteomes" id="UP001345219"/>
    </source>
</evidence>
<evidence type="ECO:0000256" key="2">
    <source>
        <dbReference type="ARBA" id="ARBA00022692"/>
    </source>
</evidence>
<evidence type="ECO:0000256" key="4">
    <source>
        <dbReference type="ARBA" id="ARBA00023136"/>
    </source>
</evidence>
<evidence type="ECO:0000313" key="6">
    <source>
        <dbReference type="EMBL" id="KAK4778113.1"/>
    </source>
</evidence>
<dbReference type="GO" id="GO:0016020">
    <property type="term" value="C:membrane"/>
    <property type="evidence" value="ECO:0007669"/>
    <property type="project" value="UniProtKB-SubCell"/>
</dbReference>
<reference evidence="6 7" key="1">
    <citation type="journal article" date="2023" name="Hortic Res">
        <title>Pangenome of water caltrop reveals structural variations and asymmetric subgenome divergence after allopolyploidization.</title>
        <authorList>
            <person name="Zhang X."/>
            <person name="Chen Y."/>
            <person name="Wang L."/>
            <person name="Yuan Y."/>
            <person name="Fang M."/>
            <person name="Shi L."/>
            <person name="Lu R."/>
            <person name="Comes H.P."/>
            <person name="Ma Y."/>
            <person name="Chen Y."/>
            <person name="Huang G."/>
            <person name="Zhou Y."/>
            <person name="Zheng Z."/>
            <person name="Qiu Y."/>
        </authorList>
    </citation>
    <scope>NUCLEOTIDE SEQUENCE [LARGE SCALE GENOMIC DNA]</scope>
    <source>
        <tissue evidence="6">Roots</tissue>
    </source>
</reference>
<proteinExistence type="predicted"/>
<evidence type="ECO:0000256" key="5">
    <source>
        <dbReference type="SAM" id="Phobius"/>
    </source>
</evidence>
<dbReference type="AlphaFoldDB" id="A0AAN7QWW2"/>
<accession>A0AAN7QWW2</accession>
<dbReference type="EMBL" id="JAXIOK010000002">
    <property type="protein sequence ID" value="KAK4778113.1"/>
    <property type="molecule type" value="Genomic_DNA"/>
</dbReference>
<feature type="transmembrane region" description="Helical" evidence="5">
    <location>
        <begin position="186"/>
        <end position="212"/>
    </location>
</feature>
<evidence type="ECO:0000256" key="1">
    <source>
        <dbReference type="ARBA" id="ARBA00004141"/>
    </source>
</evidence>
<gene>
    <name evidence="6" type="ORF">SAY87_018300</name>
</gene>
<feature type="transmembrane region" description="Helical" evidence="5">
    <location>
        <begin position="140"/>
        <end position="166"/>
    </location>
</feature>
<organism evidence="6 7">
    <name type="scientific">Trapa incisa</name>
    <dbReference type="NCBI Taxonomy" id="236973"/>
    <lineage>
        <taxon>Eukaryota</taxon>
        <taxon>Viridiplantae</taxon>
        <taxon>Streptophyta</taxon>
        <taxon>Embryophyta</taxon>
        <taxon>Tracheophyta</taxon>
        <taxon>Spermatophyta</taxon>
        <taxon>Magnoliopsida</taxon>
        <taxon>eudicotyledons</taxon>
        <taxon>Gunneridae</taxon>
        <taxon>Pentapetalae</taxon>
        <taxon>rosids</taxon>
        <taxon>malvids</taxon>
        <taxon>Myrtales</taxon>
        <taxon>Lythraceae</taxon>
        <taxon>Trapa</taxon>
    </lineage>
</organism>
<keyword evidence="2 5" id="KW-0812">Transmembrane</keyword>
<comment type="caution">
    <text evidence="6">The sequence shown here is derived from an EMBL/GenBank/DDBJ whole genome shotgun (WGS) entry which is preliminary data.</text>
</comment>
<dbReference type="PANTHER" id="PTHR17920">
    <property type="entry name" value="TRANSMEMBRANE AND COILED-COIL DOMAIN-CONTAINING PROTEIN 4 TMCO4"/>
    <property type="match status" value="1"/>
</dbReference>